<protein>
    <recommendedName>
        <fullName evidence="3">Rhamnogalacturonase A/B/Epimerase-like pectate lyase domain-containing protein</fullName>
    </recommendedName>
</protein>
<dbReference type="InterPro" id="IPR012334">
    <property type="entry name" value="Pectin_lyas_fold"/>
</dbReference>
<dbReference type="Pfam" id="PF12708">
    <property type="entry name" value="Pect-lyase_RHGA_epim"/>
    <property type="match status" value="1"/>
</dbReference>
<evidence type="ECO:0000256" key="2">
    <source>
        <dbReference type="ARBA" id="ARBA00022525"/>
    </source>
</evidence>
<evidence type="ECO:0000256" key="1">
    <source>
        <dbReference type="ARBA" id="ARBA00004613"/>
    </source>
</evidence>
<dbReference type="InterPro" id="IPR011050">
    <property type="entry name" value="Pectin_lyase_fold/virulence"/>
</dbReference>
<evidence type="ECO:0000259" key="3">
    <source>
        <dbReference type="Pfam" id="PF12708"/>
    </source>
</evidence>
<accession>A0ABQ3HVK0</accession>
<keyword evidence="2" id="KW-0964">Secreted</keyword>
<evidence type="ECO:0000313" key="5">
    <source>
        <dbReference type="Proteomes" id="UP000620550"/>
    </source>
</evidence>
<name>A0ABQ3HVK0_9SPHI</name>
<gene>
    <name evidence="4" type="ORF">GCM10017764_22640</name>
</gene>
<dbReference type="PANTHER" id="PTHR31375">
    <property type="match status" value="1"/>
</dbReference>
<comment type="subcellular location">
    <subcellularLocation>
        <location evidence="1">Secreted</location>
    </subcellularLocation>
</comment>
<keyword evidence="5" id="KW-1185">Reference proteome</keyword>
<dbReference type="Proteomes" id="UP000620550">
    <property type="component" value="Unassembled WGS sequence"/>
</dbReference>
<dbReference type="InterPro" id="IPR024535">
    <property type="entry name" value="RHGA/B-epi-like_pectate_lyase"/>
</dbReference>
<dbReference type="EMBL" id="BNAF01000008">
    <property type="protein sequence ID" value="GHE38939.1"/>
    <property type="molecule type" value="Genomic_DNA"/>
</dbReference>
<dbReference type="RefSeq" id="WP_189626781.1">
    <property type="nucleotide sequence ID" value="NZ_BNAF01000008.1"/>
</dbReference>
<reference evidence="5" key="1">
    <citation type="journal article" date="2019" name="Int. J. Syst. Evol. Microbiol.">
        <title>The Global Catalogue of Microorganisms (GCM) 10K type strain sequencing project: providing services to taxonomists for standard genome sequencing and annotation.</title>
        <authorList>
            <consortium name="The Broad Institute Genomics Platform"/>
            <consortium name="The Broad Institute Genome Sequencing Center for Infectious Disease"/>
            <person name="Wu L."/>
            <person name="Ma J."/>
        </authorList>
    </citation>
    <scope>NUCLEOTIDE SEQUENCE [LARGE SCALE GENOMIC DNA]</scope>
    <source>
        <strain evidence="5">CGMCC 1.12966</strain>
    </source>
</reference>
<evidence type="ECO:0000313" key="4">
    <source>
        <dbReference type="EMBL" id="GHE38939.1"/>
    </source>
</evidence>
<organism evidence="4 5">
    <name type="scientific">Sphingobacterium griseoflavum</name>
    <dbReference type="NCBI Taxonomy" id="1474952"/>
    <lineage>
        <taxon>Bacteria</taxon>
        <taxon>Pseudomonadati</taxon>
        <taxon>Bacteroidota</taxon>
        <taxon>Sphingobacteriia</taxon>
        <taxon>Sphingobacteriales</taxon>
        <taxon>Sphingobacteriaceae</taxon>
        <taxon>Sphingobacterium</taxon>
    </lineage>
</organism>
<feature type="domain" description="Rhamnogalacturonase A/B/Epimerase-like pectate lyase" evidence="3">
    <location>
        <begin position="24"/>
        <end position="217"/>
    </location>
</feature>
<sequence>MRNLVILQIIFLFCVQSYEAIGQIDVKLYGAKGDGKNDDTPSIQKAIDEASNRDVEVLFPAGVYKVSTINIKASLRGIGTVRIVRGNFASADHYNFCKAQNQQNLVIQNIIFDANVVASKSSNVRSKGIPLFVVSCKYIEIKNCAFKNSSRSGLRIENSSHIKVNSCSTEGTRGNFGDGYYIAKSNQINFSDSKANDYTRIGFVVEEGSSNIVFENCLASYGHSASKLTGGTEYNAGFWYENSSNITTKNCIARNNTHRGFVASNGKGINTDANFLFESCVSQKCPIGFSFSSKGKTAVFVNAIKCKAYDVDRGFVATARTDRDKFEFNQCEVYMKKLAANAANSIAFMWESPSSTLSKTRVGSKPKFIYSNSKIFYDKNENLSLITNGRVNNGDISTHSGGEVEIVINNVSNSFSNSKLILKSRRGKPSYINK</sequence>
<comment type="caution">
    <text evidence="4">The sequence shown here is derived from an EMBL/GenBank/DDBJ whole genome shotgun (WGS) entry which is preliminary data.</text>
</comment>
<dbReference type="SUPFAM" id="SSF51126">
    <property type="entry name" value="Pectin lyase-like"/>
    <property type="match status" value="1"/>
</dbReference>
<dbReference type="Gene3D" id="2.160.20.10">
    <property type="entry name" value="Single-stranded right-handed beta-helix, Pectin lyase-like"/>
    <property type="match status" value="1"/>
</dbReference>
<proteinExistence type="predicted"/>